<name>A0A4R9LM26_9LEPT</name>
<evidence type="ECO:0008006" key="3">
    <source>
        <dbReference type="Google" id="ProtNLM"/>
    </source>
</evidence>
<dbReference type="AlphaFoldDB" id="A0A4R9LM26"/>
<proteinExistence type="predicted"/>
<dbReference type="SUPFAM" id="SSF53335">
    <property type="entry name" value="S-adenosyl-L-methionine-dependent methyltransferases"/>
    <property type="match status" value="1"/>
</dbReference>
<sequence>MDSERELLISQINSLINEEIQNNPVTYNKDRPYQSYERIGFEGLRWSVEKRINEYGLDRFFNIEHNVLDIGSNFGFFVTEFALHCKEVHGIEPNHWLNTIGEITAKYLKVEDRVGFFDVFFDDFVNPIQYDVVLSLAAFFTQDKRERSEAKNYFSKIKSMLNPQGYLFYESTSYTKDKDNSHFVAKLEALDAIKENLELEKEWETPSGSEGFFRQFAIARKK</sequence>
<keyword evidence="2" id="KW-1185">Reference proteome</keyword>
<evidence type="ECO:0000313" key="1">
    <source>
        <dbReference type="EMBL" id="TGN08004.1"/>
    </source>
</evidence>
<evidence type="ECO:0000313" key="2">
    <source>
        <dbReference type="Proteomes" id="UP000298264"/>
    </source>
</evidence>
<dbReference type="Gene3D" id="3.40.50.150">
    <property type="entry name" value="Vaccinia Virus protein VP39"/>
    <property type="match status" value="1"/>
</dbReference>
<dbReference type="InterPro" id="IPR029063">
    <property type="entry name" value="SAM-dependent_MTases_sf"/>
</dbReference>
<protein>
    <recommendedName>
        <fullName evidence="3">Methyltransferase domain-containing protein</fullName>
    </recommendedName>
</protein>
<gene>
    <name evidence="1" type="ORF">EHS11_13785</name>
</gene>
<dbReference type="RefSeq" id="WP_135764983.1">
    <property type="nucleotide sequence ID" value="NZ_RQHV01000061.1"/>
</dbReference>
<dbReference type="OrthoDB" id="9795634at2"/>
<accession>A0A4R9LM26</accession>
<dbReference type="EMBL" id="RQHV01000061">
    <property type="protein sequence ID" value="TGN08004.1"/>
    <property type="molecule type" value="Genomic_DNA"/>
</dbReference>
<reference evidence="1" key="1">
    <citation type="journal article" date="2019" name="PLoS Negl. Trop. Dis.">
        <title>Revisiting the worldwide diversity of Leptospira species in the environment.</title>
        <authorList>
            <person name="Vincent A.T."/>
            <person name="Schiettekatte O."/>
            <person name="Bourhy P."/>
            <person name="Veyrier F.J."/>
            <person name="Picardeau M."/>
        </authorList>
    </citation>
    <scope>NUCLEOTIDE SEQUENCE [LARGE SCALE GENOMIC DNA]</scope>
    <source>
        <strain evidence="1">201400974</strain>
    </source>
</reference>
<organism evidence="1 2">
    <name type="scientific">Leptospira ilyithenensis</name>
    <dbReference type="NCBI Taxonomy" id="2484901"/>
    <lineage>
        <taxon>Bacteria</taxon>
        <taxon>Pseudomonadati</taxon>
        <taxon>Spirochaetota</taxon>
        <taxon>Spirochaetia</taxon>
        <taxon>Leptospirales</taxon>
        <taxon>Leptospiraceae</taxon>
        <taxon>Leptospira</taxon>
    </lineage>
</organism>
<comment type="caution">
    <text evidence="1">The sequence shown here is derived from an EMBL/GenBank/DDBJ whole genome shotgun (WGS) entry which is preliminary data.</text>
</comment>
<dbReference type="Proteomes" id="UP000298264">
    <property type="component" value="Unassembled WGS sequence"/>
</dbReference>